<proteinExistence type="predicted"/>
<feature type="region of interest" description="Disordered" evidence="1">
    <location>
        <begin position="89"/>
        <end position="189"/>
    </location>
</feature>
<organism evidence="3 4">
    <name type="scientific">Desmophyllum pertusum</name>
    <dbReference type="NCBI Taxonomy" id="174260"/>
    <lineage>
        <taxon>Eukaryota</taxon>
        <taxon>Metazoa</taxon>
        <taxon>Cnidaria</taxon>
        <taxon>Anthozoa</taxon>
        <taxon>Hexacorallia</taxon>
        <taxon>Scleractinia</taxon>
        <taxon>Caryophylliina</taxon>
        <taxon>Caryophylliidae</taxon>
        <taxon>Desmophyllum</taxon>
    </lineage>
</organism>
<feature type="compositionally biased region" description="Acidic residues" evidence="1">
    <location>
        <begin position="175"/>
        <end position="186"/>
    </location>
</feature>
<dbReference type="EMBL" id="MU826829">
    <property type="protein sequence ID" value="KAJ7373829.1"/>
    <property type="molecule type" value="Genomic_DNA"/>
</dbReference>
<protein>
    <recommendedName>
        <fullName evidence="5">Secreted phosphoprotein 1</fullName>
    </recommendedName>
</protein>
<evidence type="ECO:0000313" key="4">
    <source>
        <dbReference type="Proteomes" id="UP001163046"/>
    </source>
</evidence>
<feature type="chain" id="PRO_5040832908" description="Secreted phosphoprotein 1" evidence="2">
    <location>
        <begin position="21"/>
        <end position="217"/>
    </location>
</feature>
<evidence type="ECO:0000256" key="1">
    <source>
        <dbReference type="SAM" id="MobiDB-lite"/>
    </source>
</evidence>
<feature type="signal peptide" evidence="2">
    <location>
        <begin position="1"/>
        <end position="20"/>
    </location>
</feature>
<keyword evidence="4" id="KW-1185">Reference proteome</keyword>
<feature type="compositionally biased region" description="Basic and acidic residues" evidence="1">
    <location>
        <begin position="133"/>
        <end position="150"/>
    </location>
</feature>
<evidence type="ECO:0000256" key="2">
    <source>
        <dbReference type="SAM" id="SignalP"/>
    </source>
</evidence>
<keyword evidence="2" id="KW-0732">Signal</keyword>
<gene>
    <name evidence="3" type="ORF">OS493_009151</name>
</gene>
<dbReference type="Proteomes" id="UP001163046">
    <property type="component" value="Unassembled WGS sequence"/>
</dbReference>
<evidence type="ECO:0008006" key="5">
    <source>
        <dbReference type="Google" id="ProtNLM"/>
    </source>
</evidence>
<accession>A0A9X0CUD8</accession>
<sequence length="217" mass="25366">MLFWYPLLASIFYFVFFCEAHNKGSTTIKQHEGSLLKFFRLNDENAVSGNATINITNKNERLYSARKCGLLVKKLCAKKHKSNTVKKSFRPHFYDDDDDEDSDAYDEPPDDEEIPEEDETGSYRSYEDSPPSRPRDHERLYDDSSERLRDDESEEYGREDEDSELLDRDRPGYEGDMEDDRDDWDWDSPRRHHGRHAFTSTGIVNELNGCAITLESN</sequence>
<reference evidence="3" key="1">
    <citation type="submission" date="2023-01" db="EMBL/GenBank/DDBJ databases">
        <title>Genome assembly of the deep-sea coral Lophelia pertusa.</title>
        <authorList>
            <person name="Herrera S."/>
            <person name="Cordes E."/>
        </authorList>
    </citation>
    <scope>NUCLEOTIDE SEQUENCE</scope>
    <source>
        <strain evidence="3">USNM1676648</strain>
        <tissue evidence="3">Polyp</tissue>
    </source>
</reference>
<evidence type="ECO:0000313" key="3">
    <source>
        <dbReference type="EMBL" id="KAJ7373829.1"/>
    </source>
</evidence>
<dbReference type="OrthoDB" id="5976522at2759"/>
<name>A0A9X0CUD8_9CNID</name>
<comment type="caution">
    <text evidence="3">The sequence shown here is derived from an EMBL/GenBank/DDBJ whole genome shotgun (WGS) entry which is preliminary data.</text>
</comment>
<dbReference type="AlphaFoldDB" id="A0A9X0CUD8"/>
<feature type="compositionally biased region" description="Acidic residues" evidence="1">
    <location>
        <begin position="151"/>
        <end position="164"/>
    </location>
</feature>
<feature type="compositionally biased region" description="Acidic residues" evidence="1">
    <location>
        <begin position="95"/>
        <end position="120"/>
    </location>
</feature>